<evidence type="ECO:0000313" key="2">
    <source>
        <dbReference type="Proteomes" id="UP000645257"/>
    </source>
</evidence>
<organism evidence="1 2">
    <name type="scientific">Paludibacterium paludis</name>
    <dbReference type="NCBI Taxonomy" id="1225769"/>
    <lineage>
        <taxon>Bacteria</taxon>
        <taxon>Pseudomonadati</taxon>
        <taxon>Pseudomonadota</taxon>
        <taxon>Betaproteobacteria</taxon>
        <taxon>Neisseriales</taxon>
        <taxon>Chromobacteriaceae</taxon>
        <taxon>Paludibacterium</taxon>
    </lineage>
</organism>
<proteinExistence type="predicted"/>
<dbReference type="RefSeq" id="WP_189535333.1">
    <property type="nucleotide sequence ID" value="NZ_BMYX01000017.1"/>
</dbReference>
<accession>A0A918P5D3</accession>
<reference evidence="1" key="2">
    <citation type="submission" date="2020-09" db="EMBL/GenBank/DDBJ databases">
        <authorList>
            <person name="Sun Q."/>
            <person name="Kim S."/>
        </authorList>
    </citation>
    <scope>NUCLEOTIDE SEQUENCE</scope>
    <source>
        <strain evidence="1">KCTC 32182</strain>
    </source>
</reference>
<dbReference type="Proteomes" id="UP000645257">
    <property type="component" value="Unassembled WGS sequence"/>
</dbReference>
<dbReference type="EMBL" id="BMYX01000017">
    <property type="protein sequence ID" value="GGY22419.1"/>
    <property type="molecule type" value="Genomic_DNA"/>
</dbReference>
<protein>
    <submittedName>
        <fullName evidence="1">Uncharacterized protein</fullName>
    </submittedName>
</protein>
<name>A0A918P5D3_9NEIS</name>
<dbReference type="Gene3D" id="3.30.2130.10">
    <property type="entry name" value="VC0802-like"/>
    <property type="match status" value="1"/>
</dbReference>
<dbReference type="AlphaFoldDB" id="A0A918P5D3"/>
<sequence>MTVTANIYLDPRRYAICLVDESSYYDLPLVPLCVLGQKGPLLSVVAEKREAEASGLTHRADWACIKVETRAGGSRMSSLTACLNAAKLPCRMIAGYGHERCLVLWQHRYEALAILRAFFGRKPTRRPYASAA</sequence>
<keyword evidence="2" id="KW-1185">Reference proteome</keyword>
<gene>
    <name evidence="1" type="ORF">GCM10011289_27730</name>
</gene>
<comment type="caution">
    <text evidence="1">The sequence shown here is derived from an EMBL/GenBank/DDBJ whole genome shotgun (WGS) entry which is preliminary data.</text>
</comment>
<reference evidence="1" key="1">
    <citation type="journal article" date="2014" name="Int. J. Syst. Evol. Microbiol.">
        <title>Complete genome sequence of Corynebacterium casei LMG S-19264T (=DSM 44701T), isolated from a smear-ripened cheese.</title>
        <authorList>
            <consortium name="US DOE Joint Genome Institute (JGI-PGF)"/>
            <person name="Walter F."/>
            <person name="Albersmeier A."/>
            <person name="Kalinowski J."/>
            <person name="Ruckert C."/>
        </authorList>
    </citation>
    <scope>NUCLEOTIDE SEQUENCE</scope>
    <source>
        <strain evidence="1">KCTC 32182</strain>
    </source>
</reference>
<evidence type="ECO:0000313" key="1">
    <source>
        <dbReference type="EMBL" id="GGY22419.1"/>
    </source>
</evidence>